<dbReference type="PANTHER" id="PTHR12677:SF59">
    <property type="entry name" value="GOLGI APPARATUS MEMBRANE PROTEIN TVP38-RELATED"/>
    <property type="match status" value="1"/>
</dbReference>
<sequence>MSAAAASLLTNADSPTTSSSSSPDPSSNSNNPCTLKRVVLLCLFVLIILIVADGITGGSDSLTSQTINSILSWISENPAAGIFIFSLIYIVATILFIPGSLLTLGSGFSFAQAFGSPLLGTVAGSASVIMGASVGATLAFLLGRYIFRDEVTGWLEKEKGKSGSSNIRRYWKSIDRALGVQGLKIMFLLRLSPLFPFNLLNYLAGTTAISLKDYCVSLLGIIPGTILYVYLGAASSDLASAGKEGGETLRMVFLIVGAIAGLAGVVWASKAARNELDKINSSEEGNSDGNGDGNGDKNLVLP</sequence>
<feature type="domain" description="VTT" evidence="8">
    <location>
        <begin position="97"/>
        <end position="233"/>
    </location>
</feature>
<feature type="transmembrane region" description="Helical" evidence="7">
    <location>
        <begin position="79"/>
        <end position="98"/>
    </location>
</feature>
<name>A0A9W7C7H9_9STRA</name>
<keyword evidence="4 7" id="KW-1133">Transmembrane helix</keyword>
<evidence type="ECO:0000256" key="2">
    <source>
        <dbReference type="ARBA" id="ARBA00022475"/>
    </source>
</evidence>
<evidence type="ECO:0000256" key="3">
    <source>
        <dbReference type="ARBA" id="ARBA00022692"/>
    </source>
</evidence>
<dbReference type="AlphaFoldDB" id="A0A9W7C7H9"/>
<protein>
    <recommendedName>
        <fullName evidence="8">VTT domain-containing protein</fullName>
    </recommendedName>
</protein>
<dbReference type="OrthoDB" id="166803at2759"/>
<evidence type="ECO:0000259" key="8">
    <source>
        <dbReference type="Pfam" id="PF09335"/>
    </source>
</evidence>
<feature type="transmembrane region" description="Helical" evidence="7">
    <location>
        <begin position="118"/>
        <end position="142"/>
    </location>
</feature>
<keyword evidence="3 7" id="KW-0812">Transmembrane</keyword>
<evidence type="ECO:0000256" key="5">
    <source>
        <dbReference type="ARBA" id="ARBA00023136"/>
    </source>
</evidence>
<feature type="transmembrane region" description="Helical" evidence="7">
    <location>
        <begin position="38"/>
        <end position="58"/>
    </location>
</feature>
<evidence type="ECO:0000256" key="1">
    <source>
        <dbReference type="ARBA" id="ARBA00004651"/>
    </source>
</evidence>
<dbReference type="Proteomes" id="UP001165122">
    <property type="component" value="Unassembled WGS sequence"/>
</dbReference>
<accession>A0A9W7C7H9</accession>
<keyword evidence="5 7" id="KW-0472">Membrane</keyword>
<feature type="transmembrane region" description="Helical" evidence="7">
    <location>
        <begin position="251"/>
        <end position="269"/>
    </location>
</feature>
<gene>
    <name evidence="9" type="ORF">TrLO_g3656</name>
</gene>
<dbReference type="Pfam" id="PF09335">
    <property type="entry name" value="VTT_dom"/>
    <property type="match status" value="1"/>
</dbReference>
<dbReference type="InterPro" id="IPR032816">
    <property type="entry name" value="VTT_dom"/>
</dbReference>
<feature type="region of interest" description="Disordered" evidence="6">
    <location>
        <begin position="1"/>
        <end position="30"/>
    </location>
</feature>
<comment type="subcellular location">
    <subcellularLocation>
        <location evidence="1">Cell membrane</location>
        <topology evidence="1">Multi-pass membrane protein</topology>
    </subcellularLocation>
</comment>
<evidence type="ECO:0000256" key="6">
    <source>
        <dbReference type="SAM" id="MobiDB-lite"/>
    </source>
</evidence>
<dbReference type="PANTHER" id="PTHR12677">
    <property type="entry name" value="GOLGI APPARATUS MEMBRANE PROTEIN TVP38-RELATED"/>
    <property type="match status" value="1"/>
</dbReference>
<feature type="transmembrane region" description="Helical" evidence="7">
    <location>
        <begin position="214"/>
        <end position="231"/>
    </location>
</feature>
<dbReference type="GO" id="GO:0005886">
    <property type="term" value="C:plasma membrane"/>
    <property type="evidence" value="ECO:0007669"/>
    <property type="project" value="UniProtKB-SubCell"/>
</dbReference>
<dbReference type="InterPro" id="IPR015414">
    <property type="entry name" value="TMEM64"/>
</dbReference>
<keyword evidence="10" id="KW-1185">Reference proteome</keyword>
<evidence type="ECO:0000256" key="4">
    <source>
        <dbReference type="ARBA" id="ARBA00022989"/>
    </source>
</evidence>
<feature type="compositionally biased region" description="Low complexity" evidence="6">
    <location>
        <begin position="13"/>
        <end position="30"/>
    </location>
</feature>
<proteinExistence type="predicted"/>
<reference evidence="10" key="1">
    <citation type="journal article" date="2023" name="Commun. Biol.">
        <title>Genome analysis of Parmales, the sister group of diatoms, reveals the evolutionary specialization of diatoms from phago-mixotrophs to photoautotrophs.</title>
        <authorList>
            <person name="Ban H."/>
            <person name="Sato S."/>
            <person name="Yoshikawa S."/>
            <person name="Yamada K."/>
            <person name="Nakamura Y."/>
            <person name="Ichinomiya M."/>
            <person name="Sato N."/>
            <person name="Blanc-Mathieu R."/>
            <person name="Endo H."/>
            <person name="Kuwata A."/>
            <person name="Ogata H."/>
        </authorList>
    </citation>
    <scope>NUCLEOTIDE SEQUENCE [LARGE SCALE GENOMIC DNA]</scope>
    <source>
        <strain evidence="10">NIES 3700</strain>
    </source>
</reference>
<evidence type="ECO:0000313" key="9">
    <source>
        <dbReference type="EMBL" id="GMI03282.1"/>
    </source>
</evidence>
<feature type="region of interest" description="Disordered" evidence="6">
    <location>
        <begin position="279"/>
        <end position="302"/>
    </location>
</feature>
<dbReference type="EMBL" id="BRXW01000055">
    <property type="protein sequence ID" value="GMI03282.1"/>
    <property type="molecule type" value="Genomic_DNA"/>
</dbReference>
<keyword evidence="2" id="KW-1003">Cell membrane</keyword>
<evidence type="ECO:0000313" key="10">
    <source>
        <dbReference type="Proteomes" id="UP001165122"/>
    </source>
</evidence>
<evidence type="ECO:0000256" key="7">
    <source>
        <dbReference type="SAM" id="Phobius"/>
    </source>
</evidence>
<comment type="caution">
    <text evidence="9">The sequence shown here is derived from an EMBL/GenBank/DDBJ whole genome shotgun (WGS) entry which is preliminary data.</text>
</comment>
<organism evidence="9 10">
    <name type="scientific">Triparma laevis f. longispina</name>
    <dbReference type="NCBI Taxonomy" id="1714387"/>
    <lineage>
        <taxon>Eukaryota</taxon>
        <taxon>Sar</taxon>
        <taxon>Stramenopiles</taxon>
        <taxon>Ochrophyta</taxon>
        <taxon>Bolidophyceae</taxon>
        <taxon>Parmales</taxon>
        <taxon>Triparmaceae</taxon>
        <taxon>Triparma</taxon>
    </lineage>
</organism>